<dbReference type="PANTHER" id="PTHR33495">
    <property type="entry name" value="ANTI-SIGMA FACTOR ANTAGONIST TM_1081-RELATED-RELATED"/>
    <property type="match status" value="1"/>
</dbReference>
<protein>
    <recommendedName>
        <fullName evidence="2">Anti-sigma factor antagonist</fullName>
    </recommendedName>
</protein>
<dbReference type="CDD" id="cd07043">
    <property type="entry name" value="STAS_anti-anti-sigma_factors"/>
    <property type="match status" value="1"/>
</dbReference>
<keyword evidence="5" id="KW-1185">Reference proteome</keyword>
<dbReference type="PROSITE" id="PS50801">
    <property type="entry name" value="STAS"/>
    <property type="match status" value="1"/>
</dbReference>
<dbReference type="NCBIfam" id="TIGR00377">
    <property type="entry name" value="ant_ant_sig"/>
    <property type="match status" value="1"/>
</dbReference>
<feature type="domain" description="STAS" evidence="3">
    <location>
        <begin position="17"/>
        <end position="117"/>
    </location>
</feature>
<proteinExistence type="inferred from homology"/>
<dbReference type="RefSeq" id="WP_276108661.1">
    <property type="nucleotide sequence ID" value="NZ_JARJBB010000004.1"/>
</dbReference>
<organism evidence="4 5">
    <name type="scientific">Streptomyces tropicalis</name>
    <dbReference type="NCBI Taxonomy" id="3034234"/>
    <lineage>
        <taxon>Bacteria</taxon>
        <taxon>Bacillati</taxon>
        <taxon>Actinomycetota</taxon>
        <taxon>Actinomycetes</taxon>
        <taxon>Kitasatosporales</taxon>
        <taxon>Streptomycetaceae</taxon>
        <taxon>Streptomyces</taxon>
    </lineage>
</organism>
<dbReference type="Proteomes" id="UP001221150">
    <property type="component" value="Unassembled WGS sequence"/>
</dbReference>
<evidence type="ECO:0000259" key="3">
    <source>
        <dbReference type="PROSITE" id="PS50801"/>
    </source>
</evidence>
<dbReference type="EMBL" id="JARJBB010000004">
    <property type="protein sequence ID" value="MDF3299119.1"/>
    <property type="molecule type" value="Genomic_DNA"/>
</dbReference>
<evidence type="ECO:0000313" key="4">
    <source>
        <dbReference type="EMBL" id="MDF3299119.1"/>
    </source>
</evidence>
<accession>A0ABT6A3A7</accession>
<dbReference type="Pfam" id="PF01740">
    <property type="entry name" value="STAS"/>
    <property type="match status" value="1"/>
</dbReference>
<dbReference type="InterPro" id="IPR002645">
    <property type="entry name" value="STAS_dom"/>
</dbReference>
<dbReference type="SUPFAM" id="SSF52091">
    <property type="entry name" value="SpoIIaa-like"/>
    <property type="match status" value="1"/>
</dbReference>
<evidence type="ECO:0000256" key="2">
    <source>
        <dbReference type="RuleBase" id="RU003749"/>
    </source>
</evidence>
<evidence type="ECO:0000256" key="1">
    <source>
        <dbReference type="ARBA" id="ARBA00009013"/>
    </source>
</evidence>
<dbReference type="PANTHER" id="PTHR33495:SF2">
    <property type="entry name" value="ANTI-SIGMA FACTOR ANTAGONIST TM_1081-RELATED"/>
    <property type="match status" value="1"/>
</dbReference>
<comment type="similarity">
    <text evidence="1 2">Belongs to the anti-sigma-factor antagonist family.</text>
</comment>
<dbReference type="Gene3D" id="3.30.750.24">
    <property type="entry name" value="STAS domain"/>
    <property type="match status" value="1"/>
</dbReference>
<name>A0ABT6A3A7_9ACTN</name>
<gene>
    <name evidence="4" type="ORF">P3H78_10820</name>
</gene>
<dbReference type="InterPro" id="IPR036513">
    <property type="entry name" value="STAS_dom_sf"/>
</dbReference>
<evidence type="ECO:0000313" key="5">
    <source>
        <dbReference type="Proteomes" id="UP001221150"/>
    </source>
</evidence>
<dbReference type="InterPro" id="IPR003658">
    <property type="entry name" value="Anti-sigma_ant"/>
</dbReference>
<comment type="caution">
    <text evidence="4">The sequence shown here is derived from an EMBL/GenBank/DDBJ whole genome shotgun (WGS) entry which is preliminary data.</text>
</comment>
<sequence>MFESPTPSPARPVDPAGATVVTLCGAVDVASVPALRLRLDTLTAGCRPDLVLDLRTVPFIDCAGLGVLCRVRNRVEARDGRLRLLSRSAGFRRILRHTGLAGTFEVLPELAETPDRVHGEGQRPVAPSMAG</sequence>
<reference evidence="4 5" key="1">
    <citation type="submission" date="2023-03" db="EMBL/GenBank/DDBJ databases">
        <title>Draft genome sequence of Streptomyces sp. K1PA1 isolated from peat swamp forest in Thailand.</title>
        <authorList>
            <person name="Klaysubun C."/>
            <person name="Duangmal K."/>
        </authorList>
    </citation>
    <scope>NUCLEOTIDE SEQUENCE [LARGE SCALE GENOMIC DNA]</scope>
    <source>
        <strain evidence="4 5">K1PA1</strain>
    </source>
</reference>